<dbReference type="PROSITE" id="PS00409">
    <property type="entry name" value="PROKAR_NTER_METHYL"/>
    <property type="match status" value="1"/>
</dbReference>
<accession>A0ABU3P9F6</accession>
<sequence>MLASVQPTAPALRGARRRQAGLSLVEMMVGITVGLVVTAAAASMMLSQMTETRRLLQETELQQDLRAITELIRRETQHAGYWANPDAGTWMINDSGNRIRNPYGQISLSTSPGATTPDSITFYRSEAERLLNGPSTSPGSGFKHENNSADAGEQHGFRLVNSVLSYRLTRTSQWQPLTSTDQVEITSFSITQSNQCLPTNEFSPTPCPSGSTTCTPPPGQDVMTLNFSIGARLAKDHSVTRTATTSVRVLNAGNC</sequence>
<comment type="caution">
    <text evidence="3">The sequence shown here is derived from an EMBL/GenBank/DDBJ whole genome shotgun (WGS) entry which is preliminary data.</text>
</comment>
<keyword evidence="2" id="KW-0472">Membrane</keyword>
<proteinExistence type="predicted"/>
<dbReference type="RefSeq" id="WP_315649231.1">
    <property type="nucleotide sequence ID" value="NZ_JAVXZY010000002.1"/>
</dbReference>
<evidence type="ECO:0000313" key="3">
    <source>
        <dbReference type="EMBL" id="MDT8998723.1"/>
    </source>
</evidence>
<reference evidence="3" key="1">
    <citation type="submission" date="2023-09" db="EMBL/GenBank/DDBJ databases">
        <title>Paucibacter sp. APW11 Genome sequencing and assembly.</title>
        <authorList>
            <person name="Kim I."/>
        </authorList>
    </citation>
    <scope>NUCLEOTIDE SEQUENCE</scope>
    <source>
        <strain evidence="3">APW11</strain>
    </source>
</reference>
<dbReference type="InterPro" id="IPR012902">
    <property type="entry name" value="N_methyl_site"/>
</dbReference>
<keyword evidence="4" id="KW-1185">Reference proteome</keyword>
<evidence type="ECO:0000256" key="2">
    <source>
        <dbReference type="SAM" id="Phobius"/>
    </source>
</evidence>
<keyword evidence="2" id="KW-1133">Transmembrane helix</keyword>
<dbReference type="Pfam" id="PF07963">
    <property type="entry name" value="N_methyl"/>
    <property type="match status" value="1"/>
</dbReference>
<evidence type="ECO:0000313" key="4">
    <source>
        <dbReference type="Proteomes" id="UP001246372"/>
    </source>
</evidence>
<protein>
    <submittedName>
        <fullName evidence="3">Prepilin-type N-terminal cleavage/methylation domain-containing protein</fullName>
    </submittedName>
</protein>
<organism evidence="3 4">
    <name type="scientific">Roseateles aquae</name>
    <dbReference type="NCBI Taxonomy" id="3077235"/>
    <lineage>
        <taxon>Bacteria</taxon>
        <taxon>Pseudomonadati</taxon>
        <taxon>Pseudomonadota</taxon>
        <taxon>Betaproteobacteria</taxon>
        <taxon>Burkholderiales</taxon>
        <taxon>Sphaerotilaceae</taxon>
        <taxon>Roseateles</taxon>
    </lineage>
</organism>
<dbReference type="EMBL" id="JAVXZY010000002">
    <property type="protein sequence ID" value="MDT8998723.1"/>
    <property type="molecule type" value="Genomic_DNA"/>
</dbReference>
<gene>
    <name evidence="3" type="ORF">RQP53_05510</name>
</gene>
<name>A0ABU3P9F6_9BURK</name>
<dbReference type="Proteomes" id="UP001246372">
    <property type="component" value="Unassembled WGS sequence"/>
</dbReference>
<keyword evidence="2" id="KW-0812">Transmembrane</keyword>
<evidence type="ECO:0000256" key="1">
    <source>
        <dbReference type="SAM" id="MobiDB-lite"/>
    </source>
</evidence>
<feature type="region of interest" description="Disordered" evidence="1">
    <location>
        <begin position="130"/>
        <end position="150"/>
    </location>
</feature>
<feature type="transmembrane region" description="Helical" evidence="2">
    <location>
        <begin position="20"/>
        <end position="46"/>
    </location>
</feature>